<dbReference type="InterPro" id="IPR001806">
    <property type="entry name" value="Small_GTPase"/>
</dbReference>
<sequence>MRRDVRILLLGEAQVGKTSLILSLVGEEFPEEVPSRAEEITIPADVTPEKVPTHIVDYSEAEQTDEELREEIHKANVVCMVYDVSEEATIEKIRTKWVPLVNGGSTRESRVPIILVGNKSDLRPGSSMEAVLPIMSQFPEIETCVECSAKNLRNISELFYYAQKAVLHPTAPLYDPEAKQLRPACTQALTRIFRLSDQDLDQALSDEELNAFQKSCFGHPLAPQALEDVKMVVCKHVAGGVWDGRLTLDGFLFLNTLFIQRGRHETTWTILRHFGYSDALELTADYLFPPLHVPPGCSTELSHLGYQFVQRVFEKHDQDRDGALSPVELQSLFSVFPAAPWGPELARTVRTEADRLPLHGYLCQWTLVTYLDVRSCLGHLGYLGYPTLCEQDSQTRAITVTREKTLDQEKGQTQRSVLLCKVVGARGVGKSAFLQAFLGRSLRHQDPREEPPGYTIDTVQVNGQEKYLILCEVGPEGLLATSLDAACDVACLMFDGSHPETFAHCASVYKRHYMDGQTPCLFVSSKADLPEGVLPAGLSPAEFCRKHRLPAPVPFSCAGPAEPSAVIFTQLATMAAFPWVPGSTALGSGQRAAVASALQLGPRLRGGALCGRGSQCPGMPLCGLVWEPCLWGPVIIQDMGGCPTAGTGAGGTCLRPLQMALSLADTWSTQSCVPPPPSGSGGCWGLSGLPWPLSSASHSTGSW</sequence>
<evidence type="ECO:0000256" key="17">
    <source>
        <dbReference type="ARBA" id="ARBA00047358"/>
    </source>
</evidence>
<dbReference type="InterPro" id="IPR002048">
    <property type="entry name" value="EF_hand_dom"/>
</dbReference>
<evidence type="ECO:0000256" key="15">
    <source>
        <dbReference type="ARBA" id="ARBA00023134"/>
    </source>
</evidence>
<evidence type="ECO:0000256" key="1">
    <source>
        <dbReference type="ARBA" id="ARBA00004200"/>
    </source>
</evidence>
<keyword evidence="13" id="KW-1133">Transmembrane helix</keyword>
<dbReference type="PRINTS" id="PR00449">
    <property type="entry name" value="RASTRNSFRMNG"/>
</dbReference>
<dbReference type="FunFam" id="3.40.50.300:FF:001117">
    <property type="entry name" value="Mitochondrial Rho GTPase 2"/>
    <property type="match status" value="1"/>
</dbReference>
<evidence type="ECO:0000256" key="3">
    <source>
        <dbReference type="ARBA" id="ARBA00022499"/>
    </source>
</evidence>
<dbReference type="GO" id="GO:0000287">
    <property type="term" value="F:magnesium ion binding"/>
    <property type="evidence" value="ECO:0007669"/>
    <property type="project" value="Ensembl"/>
</dbReference>
<name>A0A8I3XEJ5_CALJA</name>
<dbReference type="InterPro" id="IPR018247">
    <property type="entry name" value="EF_Hand_1_Ca_BS"/>
</dbReference>
<dbReference type="NCBIfam" id="TIGR00231">
    <property type="entry name" value="small_GTP"/>
    <property type="match status" value="1"/>
</dbReference>
<evidence type="ECO:0000313" key="25">
    <source>
        <dbReference type="Proteomes" id="UP000008225"/>
    </source>
</evidence>
<dbReference type="Pfam" id="PF00071">
    <property type="entry name" value="Ras"/>
    <property type="match status" value="1"/>
</dbReference>
<comment type="subcellular location">
    <subcellularLocation>
        <location evidence="1 21">Mitochondrion outer membrane</location>
        <topology evidence="1 21">Single-pass type IV membrane protein</topology>
    </subcellularLocation>
</comment>
<dbReference type="SUPFAM" id="SSF52540">
    <property type="entry name" value="P-loop containing nucleoside triphosphate hydrolases"/>
    <property type="match status" value="2"/>
</dbReference>
<comment type="subunit">
    <text evidence="20">Homodimer. Interacts with the kinesin-binding proteins TRAK1/OIP106 and TRAK2/GRIF1, forming a link between mitochondria and the trafficking apparatus of the microtubules. Interacts with ARMCX3. Found in a complex with KIF5B, OGT, RHOT1 and TRAK1.</text>
</comment>
<comment type="similarity">
    <text evidence="2 21">Belongs to the mitochondrial Rho GTPase family.</text>
</comment>
<comment type="catalytic activity">
    <reaction evidence="18">
        <text>ATP + H2O = ADP + phosphate + H(+)</text>
        <dbReference type="Rhea" id="RHEA:13065"/>
        <dbReference type="ChEBI" id="CHEBI:15377"/>
        <dbReference type="ChEBI" id="CHEBI:15378"/>
        <dbReference type="ChEBI" id="CHEBI:30616"/>
        <dbReference type="ChEBI" id="CHEBI:43474"/>
        <dbReference type="ChEBI" id="CHEBI:456216"/>
    </reaction>
    <physiologicalReaction direction="left-to-right" evidence="18">
        <dbReference type="Rhea" id="RHEA:13066"/>
    </physiologicalReaction>
</comment>
<dbReference type="SMART" id="SM00174">
    <property type="entry name" value="RHO"/>
    <property type="match status" value="1"/>
</dbReference>
<dbReference type="GO" id="GO:0047497">
    <property type="term" value="P:mitochondrion transport along microtubule"/>
    <property type="evidence" value="ECO:0007669"/>
    <property type="project" value="Ensembl"/>
</dbReference>
<dbReference type="SMART" id="SM00175">
    <property type="entry name" value="RAB"/>
    <property type="match status" value="1"/>
</dbReference>
<feature type="domain" description="EF-hand" evidence="22">
    <location>
        <begin position="304"/>
        <end position="339"/>
    </location>
</feature>
<evidence type="ECO:0000256" key="8">
    <source>
        <dbReference type="ARBA" id="ARBA00022787"/>
    </source>
</evidence>
<evidence type="ECO:0000259" key="22">
    <source>
        <dbReference type="PROSITE" id="PS50222"/>
    </source>
</evidence>
<keyword evidence="8 21" id="KW-1000">Mitochondrion outer membrane</keyword>
<keyword evidence="3" id="KW-1017">Isopeptide bond</keyword>
<dbReference type="InterPro" id="IPR005225">
    <property type="entry name" value="Small_GTP-bd"/>
</dbReference>
<dbReference type="CDD" id="cd01892">
    <property type="entry name" value="Miro2"/>
    <property type="match status" value="1"/>
</dbReference>
<dbReference type="GO" id="GO:0005525">
    <property type="term" value="F:GTP binding"/>
    <property type="evidence" value="ECO:0007669"/>
    <property type="project" value="UniProtKB-KW"/>
</dbReference>
<evidence type="ECO:0000256" key="14">
    <source>
        <dbReference type="ARBA" id="ARBA00023128"/>
    </source>
</evidence>
<dbReference type="FunFam" id="1.10.238.10:FF:000011">
    <property type="entry name" value="Mitochondrial Rho GTPase"/>
    <property type="match status" value="1"/>
</dbReference>
<dbReference type="EC" id="3.6.5.-" evidence="21"/>
<comment type="catalytic activity">
    <reaction evidence="17">
        <text>UTP + H2O = UDP + phosphate + H(+)</text>
        <dbReference type="Rhea" id="RHEA:64900"/>
        <dbReference type="ChEBI" id="CHEBI:15377"/>
        <dbReference type="ChEBI" id="CHEBI:15378"/>
        <dbReference type="ChEBI" id="CHEBI:43474"/>
        <dbReference type="ChEBI" id="CHEBI:46398"/>
        <dbReference type="ChEBI" id="CHEBI:58223"/>
    </reaction>
    <physiologicalReaction direction="left-to-right" evidence="17">
        <dbReference type="Rhea" id="RHEA:64901"/>
    </physiologicalReaction>
</comment>
<evidence type="ECO:0000256" key="4">
    <source>
        <dbReference type="ARBA" id="ARBA00022692"/>
    </source>
</evidence>
<evidence type="ECO:0000256" key="18">
    <source>
        <dbReference type="ARBA" id="ARBA00048778"/>
    </source>
</evidence>
<keyword evidence="14 21" id="KW-0496">Mitochondrion</keyword>
<feature type="domain" description="Miro" evidence="23">
    <location>
        <begin position="2"/>
        <end position="168"/>
    </location>
</feature>
<evidence type="ECO:0000256" key="10">
    <source>
        <dbReference type="ARBA" id="ARBA00022837"/>
    </source>
</evidence>
<dbReference type="FunFam" id="3.40.50.300:FF:000170">
    <property type="entry name" value="Mitochondrial Rho GTPase"/>
    <property type="match status" value="1"/>
</dbReference>
<keyword evidence="12" id="KW-0832">Ubl conjugation</keyword>
<reference evidence="24" key="2">
    <citation type="submission" date="2025-08" db="UniProtKB">
        <authorList>
            <consortium name="Ensembl"/>
        </authorList>
    </citation>
    <scope>IDENTIFICATION</scope>
</reference>
<reference evidence="24" key="3">
    <citation type="submission" date="2025-09" db="UniProtKB">
        <authorList>
            <consortium name="Ensembl"/>
        </authorList>
    </citation>
    <scope>IDENTIFICATION</scope>
</reference>
<dbReference type="OMA" id="FWFAQKA"/>
<evidence type="ECO:0000256" key="5">
    <source>
        <dbReference type="ARBA" id="ARBA00022723"/>
    </source>
</evidence>
<dbReference type="Gene3D" id="3.40.50.300">
    <property type="entry name" value="P-loop containing nucleotide triphosphate hydrolases"/>
    <property type="match status" value="2"/>
</dbReference>
<evidence type="ECO:0000256" key="19">
    <source>
        <dbReference type="ARBA" id="ARBA00049117"/>
    </source>
</evidence>
<dbReference type="InterPro" id="IPR020860">
    <property type="entry name" value="MIRO_dom"/>
</dbReference>
<protein>
    <recommendedName>
        <fullName evidence="21">Mitochondrial Rho GTPase</fullName>
        <ecNumber evidence="21">3.6.5.-</ecNumber>
    </recommendedName>
</protein>
<dbReference type="Pfam" id="PF08356">
    <property type="entry name" value="EF_assoc_2"/>
    <property type="match status" value="1"/>
</dbReference>
<dbReference type="InterPro" id="IPR013567">
    <property type="entry name" value="EF_hand_assoc_2"/>
</dbReference>
<evidence type="ECO:0000256" key="9">
    <source>
        <dbReference type="ARBA" id="ARBA00022801"/>
    </source>
</evidence>
<keyword evidence="7 21" id="KW-0547">Nucleotide-binding</keyword>
<dbReference type="GeneTree" id="ENSGT00940000158109"/>
<evidence type="ECO:0000256" key="6">
    <source>
        <dbReference type="ARBA" id="ARBA00022737"/>
    </source>
</evidence>
<keyword evidence="4" id="KW-0812">Transmembrane</keyword>
<dbReference type="GO" id="GO:0019725">
    <property type="term" value="P:cellular homeostasis"/>
    <property type="evidence" value="ECO:0007669"/>
    <property type="project" value="Ensembl"/>
</dbReference>
<dbReference type="GO" id="GO:0016887">
    <property type="term" value="F:ATP hydrolysis activity"/>
    <property type="evidence" value="ECO:0007669"/>
    <property type="project" value="Ensembl"/>
</dbReference>
<dbReference type="PANTHER" id="PTHR46819">
    <property type="entry name" value="EF-HAND CALCIUM-BINDING DOMAIN-CONTAINING PROTEIN 7"/>
    <property type="match status" value="1"/>
</dbReference>
<dbReference type="GO" id="GO:0019003">
    <property type="term" value="F:GDP binding"/>
    <property type="evidence" value="ECO:0007669"/>
    <property type="project" value="Ensembl"/>
</dbReference>
<evidence type="ECO:0000256" key="7">
    <source>
        <dbReference type="ARBA" id="ARBA00022741"/>
    </source>
</evidence>
<keyword evidence="5" id="KW-0479">Metal-binding</keyword>
<reference evidence="24 25" key="1">
    <citation type="submission" date="2009-03" db="EMBL/GenBank/DDBJ databases">
        <authorList>
            <person name="Warren W."/>
            <person name="Ye L."/>
            <person name="Minx P."/>
            <person name="Worley K."/>
            <person name="Gibbs R."/>
            <person name="Wilson R.K."/>
        </authorList>
    </citation>
    <scope>NUCLEOTIDE SEQUENCE [LARGE SCALE GENOMIC DNA]</scope>
</reference>
<dbReference type="PANTHER" id="PTHR46819:SF1">
    <property type="entry name" value="EF-HAND CALCIUM-BINDING DOMAIN-CONTAINING PROTEIN 7"/>
    <property type="match status" value="1"/>
</dbReference>
<evidence type="ECO:0000256" key="12">
    <source>
        <dbReference type="ARBA" id="ARBA00022843"/>
    </source>
</evidence>
<dbReference type="AlphaFoldDB" id="A0A8I3XEJ5"/>
<dbReference type="Proteomes" id="UP000008225">
    <property type="component" value="Chromosome 12"/>
</dbReference>
<dbReference type="InterPro" id="IPR052266">
    <property type="entry name" value="Miro-EF-hand_domain"/>
</dbReference>
<dbReference type="Gene3D" id="1.10.238.10">
    <property type="entry name" value="EF-hand"/>
    <property type="match status" value="2"/>
</dbReference>
<comment type="catalytic activity">
    <reaction evidence="19">
        <text>GTP + H2O = GDP + phosphate + H(+)</text>
        <dbReference type="Rhea" id="RHEA:19669"/>
        <dbReference type="ChEBI" id="CHEBI:15377"/>
        <dbReference type="ChEBI" id="CHEBI:15378"/>
        <dbReference type="ChEBI" id="CHEBI:37565"/>
        <dbReference type="ChEBI" id="CHEBI:43474"/>
        <dbReference type="ChEBI" id="CHEBI:58189"/>
    </reaction>
    <physiologicalReaction direction="left-to-right" evidence="19">
        <dbReference type="Rhea" id="RHEA:19670"/>
    </physiologicalReaction>
</comment>
<dbReference type="PROSITE" id="PS00018">
    <property type="entry name" value="EF_HAND_1"/>
    <property type="match status" value="1"/>
</dbReference>
<dbReference type="Ensembl" id="ENSCJAT00000139460.1">
    <property type="protein sequence ID" value="ENSCJAP00000093503.1"/>
    <property type="gene ID" value="ENSCJAG00000012012.5"/>
</dbReference>
<comment type="function">
    <text evidence="21">Atypical mitochondrial nucleoside-triphosphatase (NTPase) involved in mitochondrial trafficking. Probably involved in control of anterograde transport of mitochondria and their subcellular distribution. Can hydrolyze GTP, ATP and UTP.</text>
</comment>
<evidence type="ECO:0000256" key="16">
    <source>
        <dbReference type="ARBA" id="ARBA00023136"/>
    </source>
</evidence>
<evidence type="ECO:0000256" key="20">
    <source>
        <dbReference type="ARBA" id="ARBA00093530"/>
    </source>
</evidence>
<keyword evidence="10 21" id="KW-0106">Calcium</keyword>
<feature type="domain" description="Miro" evidence="23">
    <location>
        <begin position="415"/>
        <end position="577"/>
    </location>
</feature>
<dbReference type="CDD" id="cd01893">
    <property type="entry name" value="Miro1"/>
    <property type="match status" value="1"/>
</dbReference>
<dbReference type="FunFam" id="1.10.238.10:FF:000021">
    <property type="entry name" value="Mitochondrial Rho GTPase"/>
    <property type="match status" value="1"/>
</dbReference>
<keyword evidence="16 21" id="KW-0472">Membrane</keyword>
<dbReference type="InterPro" id="IPR027417">
    <property type="entry name" value="P-loop_NTPase"/>
</dbReference>
<keyword evidence="6" id="KW-0677">Repeat</keyword>
<organism evidence="24 25">
    <name type="scientific">Callithrix jacchus</name>
    <name type="common">White-tufted-ear marmoset</name>
    <name type="synonym">Simia Jacchus</name>
    <dbReference type="NCBI Taxonomy" id="9483"/>
    <lineage>
        <taxon>Eukaryota</taxon>
        <taxon>Metazoa</taxon>
        <taxon>Chordata</taxon>
        <taxon>Craniata</taxon>
        <taxon>Vertebrata</taxon>
        <taxon>Euteleostomi</taxon>
        <taxon>Mammalia</taxon>
        <taxon>Eutheria</taxon>
        <taxon>Euarchontoglires</taxon>
        <taxon>Primates</taxon>
        <taxon>Haplorrhini</taxon>
        <taxon>Platyrrhini</taxon>
        <taxon>Cebidae</taxon>
        <taxon>Callitrichinae</taxon>
        <taxon>Callithrix</taxon>
        <taxon>Callithrix</taxon>
    </lineage>
</organism>
<dbReference type="GO" id="GO:0003924">
    <property type="term" value="F:GTPase activity"/>
    <property type="evidence" value="ECO:0007669"/>
    <property type="project" value="InterPro"/>
</dbReference>
<evidence type="ECO:0000256" key="2">
    <source>
        <dbReference type="ARBA" id="ARBA00007981"/>
    </source>
</evidence>
<evidence type="ECO:0000313" key="24">
    <source>
        <dbReference type="Ensembl" id="ENSCJAP00000093503.1"/>
    </source>
</evidence>
<dbReference type="InterPro" id="IPR013566">
    <property type="entry name" value="EF_hand_assoc_1"/>
</dbReference>
<dbReference type="InterPro" id="IPR011992">
    <property type="entry name" value="EF-hand-dom_pair"/>
</dbReference>
<evidence type="ECO:0000259" key="23">
    <source>
        <dbReference type="PROSITE" id="PS51423"/>
    </source>
</evidence>
<accession>A0A8I3XEJ5</accession>
<dbReference type="SUPFAM" id="SSF47473">
    <property type="entry name" value="EF-hand"/>
    <property type="match status" value="1"/>
</dbReference>
<dbReference type="GO" id="GO:0005741">
    <property type="term" value="C:mitochondrial outer membrane"/>
    <property type="evidence" value="ECO:0007669"/>
    <property type="project" value="UniProtKB-SubCell"/>
</dbReference>
<dbReference type="PROSITE" id="PS51419">
    <property type="entry name" value="RAB"/>
    <property type="match status" value="1"/>
</dbReference>
<gene>
    <name evidence="24" type="primary">RHOT2</name>
</gene>
<dbReference type="GO" id="GO:0097345">
    <property type="term" value="P:mitochondrial outer membrane permeabilization"/>
    <property type="evidence" value="ECO:0007669"/>
    <property type="project" value="Ensembl"/>
</dbReference>
<dbReference type="PROSITE" id="PS50222">
    <property type="entry name" value="EF_HAND_2"/>
    <property type="match status" value="1"/>
</dbReference>
<keyword evidence="25" id="KW-1185">Reference proteome</keyword>
<keyword evidence="15 21" id="KW-0342">GTP-binding</keyword>
<dbReference type="InterPro" id="IPR021181">
    <property type="entry name" value="Miro"/>
</dbReference>
<evidence type="ECO:0000256" key="11">
    <source>
        <dbReference type="ARBA" id="ARBA00022842"/>
    </source>
</evidence>
<evidence type="ECO:0000256" key="21">
    <source>
        <dbReference type="PIRNR" id="PIRNR037488"/>
    </source>
</evidence>
<dbReference type="SMART" id="SM00173">
    <property type="entry name" value="RAS"/>
    <property type="match status" value="1"/>
</dbReference>
<proteinExistence type="inferred from homology"/>
<keyword evidence="9 21" id="KW-0378">Hydrolase</keyword>
<evidence type="ECO:0000256" key="13">
    <source>
        <dbReference type="ARBA" id="ARBA00022989"/>
    </source>
</evidence>
<dbReference type="PROSITE" id="PS51423">
    <property type="entry name" value="MIRO"/>
    <property type="match status" value="2"/>
</dbReference>
<keyword evidence="11" id="KW-0460">Magnesium</keyword>
<dbReference type="Pfam" id="PF08355">
    <property type="entry name" value="EF_assoc_1"/>
    <property type="match status" value="1"/>
</dbReference>
<dbReference type="GO" id="GO:0005509">
    <property type="term" value="F:calcium ion binding"/>
    <property type="evidence" value="ECO:0007669"/>
    <property type="project" value="InterPro"/>
</dbReference>
<dbReference type="PIRSF" id="PIRSF037488">
    <property type="entry name" value="Mt_Rho_GTPase"/>
    <property type="match status" value="1"/>
</dbReference>